<sequence>MSVEVALDTPLAHALNAAIQPKLVEVGWSTGGDDDSALSEYIILMLVNGKTQEQIAAELSGDLLNLGPDDPGARDFSHWLFQQVELLNSQQNGGDGSVGDSGMGQDQITNGTQDAEMGDASGDTNVPTGPKSMRNGAGNRPRDPRDRRMLGHLAKAMDRSNDSVLHRVRPQVGNERINMPRAPPTGPRQQASGRGGPRMMNGRGGMAGAPARPGSAAANIMGMTPQQQYEMFAMLEQQSRMMAQILTPQQQQQILGGGPMQNLGMMNGFSQQQQQGKSLFDRVQAPRQHNGFRNGSNKPQLGQHQQATNENSSSSMDVQMSQDKSDKSESSTDKTCKYNLSCTKKDCPFAHQSPAAPPGAAIDPTDVCSFGAACKNYKCAGRHPSPALKLAHQTEQDCKFFPNCANGANCPFRHPTMPICYNGADCTTPNCKFTHIKTLCKYNPCLIPTCTFKHVEGQKRGKFEDKVWVADNKKEHVSERKFVADEGKEELIIPGSGEAEGLNPAPNAAAELVT</sequence>
<dbReference type="EMBL" id="KZ679012">
    <property type="protein sequence ID" value="PSS16952.1"/>
    <property type="molecule type" value="Genomic_DNA"/>
</dbReference>
<evidence type="ECO:0000256" key="9">
    <source>
        <dbReference type="SAM" id="MobiDB-lite"/>
    </source>
</evidence>
<comment type="similarity">
    <text evidence="2">Belongs to the ZC3H14 family.</text>
</comment>
<dbReference type="Pfam" id="PF14608">
    <property type="entry name" value="zf-CCCH_2"/>
    <property type="match status" value="4"/>
</dbReference>
<dbReference type="GeneID" id="36573891"/>
<dbReference type="RefSeq" id="XP_024720460.1">
    <property type="nucleotide sequence ID" value="XM_024865810.1"/>
</dbReference>
<dbReference type="GO" id="GO:0043488">
    <property type="term" value="P:regulation of mRNA stability"/>
    <property type="evidence" value="ECO:0007669"/>
    <property type="project" value="InterPro"/>
</dbReference>
<feature type="compositionally biased region" description="Basic and acidic residues" evidence="9">
    <location>
        <begin position="323"/>
        <end position="334"/>
    </location>
</feature>
<feature type="compositionally biased region" description="Polar residues" evidence="9">
    <location>
        <begin position="291"/>
        <end position="311"/>
    </location>
</feature>
<dbReference type="Proteomes" id="UP000241818">
    <property type="component" value="Unassembled WGS sequence"/>
</dbReference>
<accession>A0A2T3B0P2</accession>
<feature type="region of interest" description="Disordered" evidence="9">
    <location>
        <begin position="90"/>
        <end position="146"/>
    </location>
</feature>
<evidence type="ECO:0000259" key="10">
    <source>
        <dbReference type="PROSITE" id="PS50103"/>
    </source>
</evidence>
<dbReference type="FunFam" id="1.10.340.40:FF:000001">
    <property type="entry name" value="Nuclear polyadenylated RNA-binding protein nab2"/>
    <property type="match status" value="1"/>
</dbReference>
<dbReference type="GO" id="GO:0005737">
    <property type="term" value="C:cytoplasm"/>
    <property type="evidence" value="ECO:0007669"/>
    <property type="project" value="TreeGrafter"/>
</dbReference>
<dbReference type="GO" id="GO:0008270">
    <property type="term" value="F:zinc ion binding"/>
    <property type="evidence" value="ECO:0007669"/>
    <property type="project" value="UniProtKB-KW"/>
</dbReference>
<evidence type="ECO:0000256" key="2">
    <source>
        <dbReference type="ARBA" id="ARBA00008423"/>
    </source>
</evidence>
<feature type="compositionally biased region" description="Low complexity" evidence="9">
    <location>
        <begin position="312"/>
        <end position="322"/>
    </location>
</feature>
<evidence type="ECO:0000256" key="4">
    <source>
        <dbReference type="ARBA" id="ARBA00022737"/>
    </source>
</evidence>
<name>A0A2T3B0P2_AMORE</name>
<keyword evidence="4" id="KW-0677">Repeat</keyword>
<evidence type="ECO:0000313" key="12">
    <source>
        <dbReference type="Proteomes" id="UP000241818"/>
    </source>
</evidence>
<feature type="region of interest" description="Disordered" evidence="9">
    <location>
        <begin position="494"/>
        <end position="514"/>
    </location>
</feature>
<evidence type="ECO:0000256" key="8">
    <source>
        <dbReference type="PROSITE-ProRule" id="PRU00723"/>
    </source>
</evidence>
<dbReference type="PANTHER" id="PTHR14738:SF29">
    <property type="entry name" value="ZINC FINGER CCCH DOMAIN-CONTAINING PROTEIN 14"/>
    <property type="match status" value="1"/>
</dbReference>
<dbReference type="GO" id="GO:0008143">
    <property type="term" value="F:poly(A) binding"/>
    <property type="evidence" value="ECO:0007669"/>
    <property type="project" value="InterPro"/>
</dbReference>
<dbReference type="InParanoid" id="A0A2T3B0P2"/>
<feature type="compositionally biased region" description="Polar residues" evidence="9">
    <location>
        <begin position="268"/>
        <end position="277"/>
    </location>
</feature>
<comment type="subcellular location">
    <subcellularLocation>
        <location evidence="1">Nucleus</location>
    </subcellularLocation>
</comment>
<feature type="region of interest" description="Disordered" evidence="9">
    <location>
        <begin position="254"/>
        <end position="334"/>
    </location>
</feature>
<keyword evidence="7" id="KW-0539">Nucleus</keyword>
<evidence type="ECO:0000256" key="1">
    <source>
        <dbReference type="ARBA" id="ARBA00004123"/>
    </source>
</evidence>
<feature type="zinc finger region" description="C3H1-type" evidence="8">
    <location>
        <begin position="393"/>
        <end position="417"/>
    </location>
</feature>
<organism evidence="11 12">
    <name type="scientific">Amorphotheca resinae ATCC 22711</name>
    <dbReference type="NCBI Taxonomy" id="857342"/>
    <lineage>
        <taxon>Eukaryota</taxon>
        <taxon>Fungi</taxon>
        <taxon>Dikarya</taxon>
        <taxon>Ascomycota</taxon>
        <taxon>Pezizomycotina</taxon>
        <taxon>Leotiomycetes</taxon>
        <taxon>Helotiales</taxon>
        <taxon>Amorphothecaceae</taxon>
        <taxon>Amorphotheca</taxon>
    </lineage>
</organism>
<dbReference type="GO" id="GO:0005634">
    <property type="term" value="C:nucleus"/>
    <property type="evidence" value="ECO:0007669"/>
    <property type="project" value="UniProtKB-SubCell"/>
</dbReference>
<evidence type="ECO:0000256" key="5">
    <source>
        <dbReference type="ARBA" id="ARBA00022771"/>
    </source>
</evidence>
<dbReference type="OrthoDB" id="438553at2759"/>
<dbReference type="InterPro" id="IPR055046">
    <property type="entry name" value="Nab2-like_Znf-CCCH"/>
</dbReference>
<gene>
    <name evidence="11" type="ORF">M430DRAFT_28670</name>
</gene>
<dbReference type="Pfam" id="PF22683">
    <property type="entry name" value="Nab2-like_zf-CCCH"/>
    <property type="match status" value="1"/>
</dbReference>
<proteinExistence type="inferred from homology"/>
<evidence type="ECO:0000256" key="3">
    <source>
        <dbReference type="ARBA" id="ARBA00022723"/>
    </source>
</evidence>
<keyword evidence="5 8" id="KW-0863">Zinc-finger</keyword>
<keyword evidence="3 8" id="KW-0479">Metal-binding</keyword>
<dbReference type="Gene3D" id="1.10.340.40">
    <property type="entry name" value="Nuclear abundant poly(A) RNA-bind protein 2, N-terminal domain"/>
    <property type="match status" value="1"/>
</dbReference>
<dbReference type="FunFam" id="4.10.1000.40:FF:000002">
    <property type="entry name" value="Nuclear polyadenylated RNA-binding protein Nab2"/>
    <property type="match status" value="1"/>
</dbReference>
<dbReference type="AlphaFoldDB" id="A0A2T3B0P2"/>
<reference evidence="11 12" key="1">
    <citation type="journal article" date="2018" name="New Phytol.">
        <title>Comparative genomics and transcriptomics depict ericoid mycorrhizal fungi as versatile saprotrophs and plant mutualists.</title>
        <authorList>
            <person name="Martino E."/>
            <person name="Morin E."/>
            <person name="Grelet G.A."/>
            <person name="Kuo A."/>
            <person name="Kohler A."/>
            <person name="Daghino S."/>
            <person name="Barry K.W."/>
            <person name="Cichocki N."/>
            <person name="Clum A."/>
            <person name="Dockter R.B."/>
            <person name="Hainaut M."/>
            <person name="Kuo R.C."/>
            <person name="LaButti K."/>
            <person name="Lindahl B.D."/>
            <person name="Lindquist E.A."/>
            <person name="Lipzen A."/>
            <person name="Khouja H.R."/>
            <person name="Magnuson J."/>
            <person name="Murat C."/>
            <person name="Ohm R.A."/>
            <person name="Singer S.W."/>
            <person name="Spatafora J.W."/>
            <person name="Wang M."/>
            <person name="Veneault-Fourrey C."/>
            <person name="Henrissat B."/>
            <person name="Grigoriev I.V."/>
            <person name="Martin F.M."/>
            <person name="Perotto S."/>
        </authorList>
    </citation>
    <scope>NUCLEOTIDE SEQUENCE [LARGE SCALE GENOMIC DNA]</scope>
    <source>
        <strain evidence="11 12">ATCC 22711</strain>
    </source>
</reference>
<dbReference type="Gene3D" id="4.10.1000.40">
    <property type="match status" value="1"/>
</dbReference>
<feature type="compositionally biased region" description="Gly residues" evidence="9">
    <location>
        <begin position="93"/>
        <end position="102"/>
    </location>
</feature>
<evidence type="ECO:0000256" key="7">
    <source>
        <dbReference type="ARBA" id="ARBA00023242"/>
    </source>
</evidence>
<dbReference type="PROSITE" id="PS50103">
    <property type="entry name" value="ZF_C3H1"/>
    <property type="match status" value="1"/>
</dbReference>
<keyword evidence="6 8" id="KW-0862">Zinc</keyword>
<dbReference type="InterPro" id="IPR043094">
    <property type="entry name" value="Nab2/ZC3H14_N_sf"/>
</dbReference>
<dbReference type="PANTHER" id="PTHR14738">
    <property type="entry name" value="ZINC FINGER CCCH DOMAIN-CONTAINING PROTEIN 14"/>
    <property type="match status" value="1"/>
</dbReference>
<protein>
    <recommendedName>
        <fullName evidence="10">C3H1-type domain-containing protein</fullName>
    </recommendedName>
</protein>
<evidence type="ECO:0000313" key="11">
    <source>
        <dbReference type="EMBL" id="PSS16952.1"/>
    </source>
</evidence>
<keyword evidence="12" id="KW-1185">Reference proteome</keyword>
<dbReference type="STRING" id="857342.A0A2T3B0P2"/>
<evidence type="ECO:0000256" key="6">
    <source>
        <dbReference type="ARBA" id="ARBA00022833"/>
    </source>
</evidence>
<dbReference type="InterPro" id="IPR040366">
    <property type="entry name" value="Nab2/ZC3H14"/>
</dbReference>
<feature type="region of interest" description="Disordered" evidence="9">
    <location>
        <begin position="175"/>
        <end position="196"/>
    </location>
</feature>
<feature type="domain" description="C3H1-type" evidence="10">
    <location>
        <begin position="393"/>
        <end position="417"/>
    </location>
</feature>
<dbReference type="Gene3D" id="4.10.1000.30">
    <property type="match status" value="1"/>
</dbReference>
<dbReference type="InterPro" id="IPR000571">
    <property type="entry name" value="Znf_CCCH"/>
</dbReference>